<evidence type="ECO:0000256" key="2">
    <source>
        <dbReference type="ARBA" id="ARBA00029447"/>
    </source>
</evidence>
<name>A0ABW1ZXC4_9GAMM</name>
<evidence type="ECO:0000256" key="4">
    <source>
        <dbReference type="SAM" id="Coils"/>
    </source>
</evidence>
<reference evidence="10" key="1">
    <citation type="journal article" date="2019" name="Int. J. Syst. Evol. Microbiol.">
        <title>The Global Catalogue of Microorganisms (GCM) 10K type strain sequencing project: providing services to taxonomists for standard genome sequencing and annotation.</title>
        <authorList>
            <consortium name="The Broad Institute Genomics Platform"/>
            <consortium name="The Broad Institute Genome Sequencing Center for Infectious Disease"/>
            <person name="Wu L."/>
            <person name="Ma J."/>
        </authorList>
    </citation>
    <scope>NUCLEOTIDE SEQUENCE [LARGE SCALE GENOMIC DNA]</scope>
    <source>
        <strain evidence="10">NBRC 111756</strain>
    </source>
</reference>
<dbReference type="PROSITE" id="PS50885">
    <property type="entry name" value="HAMP"/>
    <property type="match status" value="2"/>
</dbReference>
<dbReference type="Gene3D" id="1.10.287.950">
    <property type="entry name" value="Methyl-accepting chemotaxis protein"/>
    <property type="match status" value="1"/>
</dbReference>
<comment type="similarity">
    <text evidence="2">Belongs to the methyl-accepting chemotaxis (MCP) protein family.</text>
</comment>
<dbReference type="NCBIfam" id="TIGR00229">
    <property type="entry name" value="sensory_box"/>
    <property type="match status" value="1"/>
</dbReference>
<keyword evidence="3" id="KW-0807">Transducer</keyword>
<dbReference type="PANTHER" id="PTHR43531">
    <property type="entry name" value="PROTEIN ICFG"/>
    <property type="match status" value="1"/>
</dbReference>
<evidence type="ECO:0000313" key="10">
    <source>
        <dbReference type="Proteomes" id="UP001596422"/>
    </source>
</evidence>
<dbReference type="CDD" id="cd00130">
    <property type="entry name" value="PAS"/>
    <property type="match status" value="2"/>
</dbReference>
<dbReference type="EMBL" id="JBHSWE010000001">
    <property type="protein sequence ID" value="MFC6669814.1"/>
    <property type="molecule type" value="Genomic_DNA"/>
</dbReference>
<keyword evidence="5" id="KW-0472">Membrane</keyword>
<dbReference type="SMART" id="SM00086">
    <property type="entry name" value="PAC"/>
    <property type="match status" value="2"/>
</dbReference>
<evidence type="ECO:0000313" key="9">
    <source>
        <dbReference type="EMBL" id="MFC6669814.1"/>
    </source>
</evidence>
<dbReference type="SMART" id="SM00091">
    <property type="entry name" value="PAS"/>
    <property type="match status" value="2"/>
</dbReference>
<dbReference type="SMART" id="SM00304">
    <property type="entry name" value="HAMP"/>
    <property type="match status" value="2"/>
</dbReference>
<dbReference type="PANTHER" id="PTHR43531:SF14">
    <property type="entry name" value="METHYL-ACCEPTING CHEMOTAXIS PROTEIN I-RELATED"/>
    <property type="match status" value="1"/>
</dbReference>
<dbReference type="Pfam" id="PF13188">
    <property type="entry name" value="PAS_8"/>
    <property type="match status" value="1"/>
</dbReference>
<evidence type="ECO:0000259" key="6">
    <source>
        <dbReference type="PROSITE" id="PS50111"/>
    </source>
</evidence>
<feature type="coiled-coil region" evidence="4">
    <location>
        <begin position="701"/>
        <end position="728"/>
    </location>
</feature>
<evidence type="ECO:0000259" key="8">
    <source>
        <dbReference type="PROSITE" id="PS50885"/>
    </source>
</evidence>
<dbReference type="Pfam" id="PF18947">
    <property type="entry name" value="HAMP_2"/>
    <property type="match status" value="1"/>
</dbReference>
<keyword evidence="5" id="KW-0812">Transmembrane</keyword>
<dbReference type="PROSITE" id="PS50112">
    <property type="entry name" value="PAS"/>
    <property type="match status" value="2"/>
</dbReference>
<evidence type="ECO:0000256" key="1">
    <source>
        <dbReference type="ARBA" id="ARBA00022481"/>
    </source>
</evidence>
<feature type="transmembrane region" description="Helical" evidence="5">
    <location>
        <begin position="155"/>
        <end position="175"/>
    </location>
</feature>
<organism evidence="9 10">
    <name type="scientific">Marinobacterium aestuariivivens</name>
    <dbReference type="NCBI Taxonomy" id="1698799"/>
    <lineage>
        <taxon>Bacteria</taxon>
        <taxon>Pseudomonadati</taxon>
        <taxon>Pseudomonadota</taxon>
        <taxon>Gammaproteobacteria</taxon>
        <taxon>Oceanospirillales</taxon>
        <taxon>Oceanospirillaceae</taxon>
        <taxon>Marinobacterium</taxon>
    </lineage>
</organism>
<protein>
    <submittedName>
        <fullName evidence="9">Methyl-accepting chemotaxis protein</fullName>
    </submittedName>
</protein>
<feature type="domain" description="PAS" evidence="7">
    <location>
        <begin position="25"/>
        <end position="60"/>
    </location>
</feature>
<dbReference type="InterPro" id="IPR013655">
    <property type="entry name" value="PAS_fold_3"/>
</dbReference>
<accession>A0ABW1ZXC4</accession>
<evidence type="ECO:0000256" key="3">
    <source>
        <dbReference type="PROSITE-ProRule" id="PRU00284"/>
    </source>
</evidence>
<feature type="transmembrane region" description="Helical" evidence="5">
    <location>
        <begin position="181"/>
        <end position="202"/>
    </location>
</feature>
<dbReference type="SUPFAM" id="SSF55785">
    <property type="entry name" value="PYP-like sensor domain (PAS domain)"/>
    <property type="match status" value="2"/>
</dbReference>
<dbReference type="InterPro" id="IPR004089">
    <property type="entry name" value="MCPsignal_dom"/>
</dbReference>
<evidence type="ECO:0000259" key="7">
    <source>
        <dbReference type="PROSITE" id="PS50112"/>
    </source>
</evidence>
<dbReference type="Gene3D" id="3.30.450.20">
    <property type="entry name" value="PAS domain"/>
    <property type="match status" value="2"/>
</dbReference>
<gene>
    <name evidence="9" type="ORF">ACFQDL_06735</name>
</gene>
<keyword evidence="10" id="KW-1185">Reference proteome</keyword>
<dbReference type="SMART" id="SM00283">
    <property type="entry name" value="MA"/>
    <property type="match status" value="1"/>
</dbReference>
<comment type="caution">
    <text evidence="9">The sequence shown here is derived from an EMBL/GenBank/DDBJ whole genome shotgun (WGS) entry which is preliminary data.</text>
</comment>
<sequence>MKINMPVTDHEVKLRDGQELVTKTDLKGIITYVNPAFVEVSGFGADELVGRNHNVVRHPDMPPAAFADLWATLKLGRPWCKLVKNRCKNGDYYWVKANVTPVYKNGQVVEYMSVRTRASEQEIAASEALYGRLASEETRLPDPAALPQKTLYRNALRWMLMSVALMVVLTGGLFAAGAHDLVLMAGPVVAFVVLAAGMARLFRKDLIEPLTATGQLVRQITQGDYQIAIAVEEPGELGQLKRVVKSLAIKLGFELNDAREQARRSQRVKVALDNVTSNVMMADTRGEIIYMNEAVLQMMRKAQEDIRTQLPDFDAERLVGANIDSFHKHPEHQRKLLEAMKDTFRSRIAIGKRSFDLVATPVVDEQGERLGTVVEWQDITDQLIAEREIEALIEKAAQGQLDQRLDAEIYQGFMKNVAEGINQMLETVVEPVREVKRVLNALADGDLTQRMSGDFHGDFDELNQALGSSLAKLQTMVGDIRQAGGNIANGASEIATGNNTLSQRTEEQAASLEETAASMEQMTSTVKQNADNAQEASRLAENARTLAERGGDISSQVVSAMAEISRSSSRIAEIIGVIDEIAFQTNLLALNAAVEAARAGEQGRGFAVVASEVRNLAQRSASAAKEIKELISDSVQKVEEGGRHVDESGKALGEIMSAVEQVSSIVVEIASASREQASGIEQVNIAVTEMDEGTQQNSALVEQVAAASQAMEEQAQQLQRLVNAFRVADGDSRPSEAALVGRLRDMAAQTGRRTSVAAVAGDDTEWQEF</sequence>
<dbReference type="InterPro" id="IPR051310">
    <property type="entry name" value="MCP_chemotaxis"/>
</dbReference>
<dbReference type="InterPro" id="IPR035965">
    <property type="entry name" value="PAS-like_dom_sf"/>
</dbReference>
<dbReference type="Pfam" id="PF00015">
    <property type="entry name" value="MCPsignal"/>
    <property type="match status" value="1"/>
</dbReference>
<feature type="domain" description="PAS" evidence="7">
    <location>
        <begin position="264"/>
        <end position="306"/>
    </location>
</feature>
<evidence type="ECO:0000256" key="5">
    <source>
        <dbReference type="SAM" id="Phobius"/>
    </source>
</evidence>
<dbReference type="InterPro" id="IPR001610">
    <property type="entry name" value="PAC"/>
</dbReference>
<keyword evidence="1" id="KW-0488">Methylation</keyword>
<feature type="domain" description="HAMP" evidence="8">
    <location>
        <begin position="426"/>
        <end position="478"/>
    </location>
</feature>
<proteinExistence type="inferred from homology"/>
<dbReference type="InterPro" id="IPR003660">
    <property type="entry name" value="HAMP_dom"/>
</dbReference>
<dbReference type="SUPFAM" id="SSF58104">
    <property type="entry name" value="Methyl-accepting chemotaxis protein (MCP) signaling domain"/>
    <property type="match status" value="1"/>
</dbReference>
<dbReference type="Proteomes" id="UP001596422">
    <property type="component" value="Unassembled WGS sequence"/>
</dbReference>
<keyword evidence="5" id="KW-1133">Transmembrane helix</keyword>
<dbReference type="Pfam" id="PF08447">
    <property type="entry name" value="PAS_3"/>
    <property type="match status" value="1"/>
</dbReference>
<dbReference type="CDD" id="cd11386">
    <property type="entry name" value="MCP_signal"/>
    <property type="match status" value="1"/>
</dbReference>
<dbReference type="PROSITE" id="PS50111">
    <property type="entry name" value="CHEMOTAXIS_TRANSDUC_2"/>
    <property type="match status" value="1"/>
</dbReference>
<dbReference type="RefSeq" id="WP_379908344.1">
    <property type="nucleotide sequence ID" value="NZ_JBHSWE010000001.1"/>
</dbReference>
<feature type="domain" description="HAMP" evidence="8">
    <location>
        <begin position="204"/>
        <end position="256"/>
    </location>
</feature>
<keyword evidence="4" id="KW-0175">Coiled coil</keyword>
<feature type="domain" description="Methyl-accepting transducer" evidence="6">
    <location>
        <begin position="483"/>
        <end position="712"/>
    </location>
</feature>
<dbReference type="InterPro" id="IPR000014">
    <property type="entry name" value="PAS"/>
</dbReference>